<evidence type="ECO:0000256" key="1">
    <source>
        <dbReference type="SAM" id="SignalP"/>
    </source>
</evidence>
<dbReference type="PROSITE" id="PS51318">
    <property type="entry name" value="TAT"/>
    <property type="match status" value="1"/>
</dbReference>
<gene>
    <name evidence="2" type="ORF">C4N25_07690</name>
</gene>
<organism evidence="2 3">
    <name type="scientific">Faecalibacterium prausnitzii</name>
    <dbReference type="NCBI Taxonomy" id="853"/>
    <lineage>
        <taxon>Bacteria</taxon>
        <taxon>Bacillati</taxon>
        <taxon>Bacillota</taxon>
        <taxon>Clostridia</taxon>
        <taxon>Eubacteriales</taxon>
        <taxon>Oscillospiraceae</taxon>
        <taxon>Faecalibacterium</taxon>
    </lineage>
</organism>
<dbReference type="Proteomes" id="UP000251634">
    <property type="component" value="Unassembled WGS sequence"/>
</dbReference>
<evidence type="ECO:0000313" key="2">
    <source>
        <dbReference type="EMBL" id="RAW50052.1"/>
    </source>
</evidence>
<evidence type="ECO:0000313" key="3">
    <source>
        <dbReference type="Proteomes" id="UP000251634"/>
    </source>
</evidence>
<dbReference type="EMBL" id="PRKZ01000004">
    <property type="protein sequence ID" value="RAW50052.1"/>
    <property type="molecule type" value="Genomic_DNA"/>
</dbReference>
<protein>
    <recommendedName>
        <fullName evidence="4">Twin-arginine translocation signal domain-containing protein</fullName>
    </recommendedName>
</protein>
<name>A0A329TKS1_9FIRM</name>
<dbReference type="InterPro" id="IPR019546">
    <property type="entry name" value="TAT_signal_bac_arc"/>
</dbReference>
<dbReference type="Pfam" id="PF10518">
    <property type="entry name" value="TAT_signal"/>
    <property type="match status" value="1"/>
</dbReference>
<dbReference type="NCBIfam" id="TIGR01409">
    <property type="entry name" value="TAT_signal_seq"/>
    <property type="match status" value="1"/>
</dbReference>
<keyword evidence="1" id="KW-0732">Signal</keyword>
<proteinExistence type="predicted"/>
<comment type="caution">
    <text evidence="2">The sequence shown here is derived from an EMBL/GenBank/DDBJ whole genome shotgun (WGS) entry which is preliminary data.</text>
</comment>
<dbReference type="AlphaFoldDB" id="A0A329TKS1"/>
<sequence>MSLTFSRRSFLKYTAVAAVAVAGSSLFTGCSKDDNKATRTEYGKITVLQAQSTLSGATYDASKGELTFDFSVKCGRGNPMRVEKSCFSVEITSTDDSGNETTKKYAPDFGNLRISEDLYNAQLKKDKTAEGTVTISGISSLGEKDVVTFLYQPDAYPYTEYGATWELTGEYILSNMAK</sequence>
<dbReference type="InterPro" id="IPR006311">
    <property type="entry name" value="TAT_signal"/>
</dbReference>
<feature type="chain" id="PRO_5039208072" description="Twin-arginine translocation signal domain-containing protein" evidence="1">
    <location>
        <begin position="18"/>
        <end position="178"/>
    </location>
</feature>
<dbReference type="PROSITE" id="PS51257">
    <property type="entry name" value="PROKAR_LIPOPROTEIN"/>
    <property type="match status" value="1"/>
</dbReference>
<accession>A0A329TKS1</accession>
<reference evidence="2 3" key="1">
    <citation type="submission" date="2018-02" db="EMBL/GenBank/DDBJ databases">
        <title>Complete genome sequencing of Faecalibacterium prausnitzii strains isolated from the human gut.</title>
        <authorList>
            <person name="Fitzgerald B.C."/>
            <person name="Shkoporov A.N."/>
            <person name="Ross P.R."/>
            <person name="Hill C."/>
        </authorList>
    </citation>
    <scope>NUCLEOTIDE SEQUENCE [LARGE SCALE GENOMIC DNA]</scope>
    <source>
        <strain evidence="2 3">APC942/8-14-2</strain>
    </source>
</reference>
<evidence type="ECO:0008006" key="4">
    <source>
        <dbReference type="Google" id="ProtNLM"/>
    </source>
</evidence>
<dbReference type="RefSeq" id="WP_112115575.1">
    <property type="nucleotide sequence ID" value="NZ_PRKZ01000004.1"/>
</dbReference>
<feature type="signal peptide" evidence="1">
    <location>
        <begin position="1"/>
        <end position="17"/>
    </location>
</feature>